<gene>
    <name evidence="1" type="ORF">L0F81_17220</name>
</gene>
<dbReference type="EMBL" id="JAKKZF010000062">
    <property type="protein sequence ID" value="MCG0065015.1"/>
    <property type="molecule type" value="Genomic_DNA"/>
</dbReference>
<proteinExistence type="predicted"/>
<organism evidence="1 2">
    <name type="scientific">Streptomyces tricolor</name>
    <dbReference type="NCBI Taxonomy" id="68277"/>
    <lineage>
        <taxon>Bacteria</taxon>
        <taxon>Bacillati</taxon>
        <taxon>Actinomycetota</taxon>
        <taxon>Actinomycetes</taxon>
        <taxon>Kitasatosporales</taxon>
        <taxon>Streptomycetaceae</taxon>
        <taxon>Streptomyces</taxon>
        <taxon>Streptomyces violaceoruber group</taxon>
    </lineage>
</organism>
<dbReference type="RefSeq" id="WP_158103083.1">
    <property type="nucleotide sequence ID" value="NZ_JAKKZF010000062.1"/>
</dbReference>
<accession>A0ABS9JHH4</accession>
<comment type="caution">
    <text evidence="1">The sequence shown here is derived from an EMBL/GenBank/DDBJ whole genome shotgun (WGS) entry which is preliminary data.</text>
</comment>
<evidence type="ECO:0000313" key="2">
    <source>
        <dbReference type="Proteomes" id="UP001299012"/>
    </source>
</evidence>
<sequence>MNDEEFQELRAHVRQAILTAYDLPKELTDAWAANHPVSAGPVRPDEEPT</sequence>
<reference evidence="1 2" key="1">
    <citation type="submission" date="2022-01" db="EMBL/GenBank/DDBJ databases">
        <title>Draft Genome Sequences of Seven Type Strains of the Genus Streptomyces.</title>
        <authorList>
            <person name="Aziz S."/>
            <person name="Coretto E."/>
            <person name="Chronakova A."/>
            <person name="Sproer C."/>
            <person name="Huber K."/>
            <person name="Nouioui I."/>
            <person name="Gross H."/>
        </authorList>
    </citation>
    <scope>NUCLEOTIDE SEQUENCE [LARGE SCALE GENOMIC DNA]</scope>
    <source>
        <strain evidence="1 2">DSM 41685</strain>
    </source>
</reference>
<dbReference type="Proteomes" id="UP001299012">
    <property type="component" value="Unassembled WGS sequence"/>
</dbReference>
<name>A0ABS9JHH4_9ACTN</name>
<keyword evidence="2" id="KW-1185">Reference proteome</keyword>
<protein>
    <submittedName>
        <fullName evidence="1">Uncharacterized protein</fullName>
    </submittedName>
</protein>
<evidence type="ECO:0000313" key="1">
    <source>
        <dbReference type="EMBL" id="MCG0065015.1"/>
    </source>
</evidence>